<comment type="caution">
    <text evidence="2">The sequence shown here is derived from an EMBL/GenBank/DDBJ whole genome shotgun (WGS) entry which is preliminary data.</text>
</comment>
<sequence length="182" mass="20852">MSDSVARVMGEMGRTQQVQLDAFAGQLREQGRDEEARLHELRRSVEARLAAYEERIGAIGDIVDTRLQSGERRIDRLEEQIREYENLKETLQGTLLMAQKSAEAKEEAASRQAETLLNEARLKAEQIVLEASAAKDRERRELQRLRQMKQEFKAEFRALLSRFASLSDGEDESLAEEEESAR</sequence>
<feature type="coiled-coil region" evidence="1">
    <location>
        <begin position="35"/>
        <end position="162"/>
    </location>
</feature>
<evidence type="ECO:0000256" key="1">
    <source>
        <dbReference type="SAM" id="Coils"/>
    </source>
</evidence>
<name>A0A644XE57_9ZZZZ</name>
<dbReference type="InterPro" id="IPR007793">
    <property type="entry name" value="DivIVA_fam"/>
</dbReference>
<proteinExistence type="predicted"/>
<gene>
    <name evidence="2" type="ORF">SDC9_60874</name>
</gene>
<protein>
    <recommendedName>
        <fullName evidence="3">Septum site-determining protein DivIVA</fullName>
    </recommendedName>
</protein>
<dbReference type="Pfam" id="PF05103">
    <property type="entry name" value="DivIVA"/>
    <property type="match status" value="1"/>
</dbReference>
<dbReference type="AlphaFoldDB" id="A0A644XE57"/>
<reference evidence="2" key="1">
    <citation type="submission" date="2019-08" db="EMBL/GenBank/DDBJ databases">
        <authorList>
            <person name="Kucharzyk K."/>
            <person name="Murdoch R.W."/>
            <person name="Higgins S."/>
            <person name="Loffler F."/>
        </authorList>
    </citation>
    <scope>NUCLEOTIDE SEQUENCE</scope>
</reference>
<accession>A0A644XE57</accession>
<evidence type="ECO:0000313" key="2">
    <source>
        <dbReference type="EMBL" id="MPM14510.1"/>
    </source>
</evidence>
<organism evidence="2">
    <name type="scientific">bioreactor metagenome</name>
    <dbReference type="NCBI Taxonomy" id="1076179"/>
    <lineage>
        <taxon>unclassified sequences</taxon>
        <taxon>metagenomes</taxon>
        <taxon>ecological metagenomes</taxon>
    </lineage>
</organism>
<evidence type="ECO:0008006" key="3">
    <source>
        <dbReference type="Google" id="ProtNLM"/>
    </source>
</evidence>
<dbReference type="EMBL" id="VSSQ01002291">
    <property type="protein sequence ID" value="MPM14510.1"/>
    <property type="molecule type" value="Genomic_DNA"/>
</dbReference>
<keyword evidence="1" id="KW-0175">Coiled coil</keyword>